<dbReference type="Pfam" id="PF13673">
    <property type="entry name" value="Acetyltransf_10"/>
    <property type="match status" value="1"/>
</dbReference>
<dbReference type="EMBL" id="LT629745">
    <property type="protein sequence ID" value="SDR91872.1"/>
    <property type="molecule type" value="Genomic_DNA"/>
</dbReference>
<organism evidence="2 3">
    <name type="scientific">Christiangramia echinicola</name>
    <dbReference type="NCBI Taxonomy" id="279359"/>
    <lineage>
        <taxon>Bacteria</taxon>
        <taxon>Pseudomonadati</taxon>
        <taxon>Bacteroidota</taxon>
        <taxon>Flavobacteriia</taxon>
        <taxon>Flavobacteriales</taxon>
        <taxon>Flavobacteriaceae</taxon>
        <taxon>Christiangramia</taxon>
    </lineage>
</organism>
<dbReference type="GO" id="GO:0016747">
    <property type="term" value="F:acyltransferase activity, transferring groups other than amino-acyl groups"/>
    <property type="evidence" value="ECO:0007669"/>
    <property type="project" value="InterPro"/>
</dbReference>
<dbReference type="InterPro" id="IPR016181">
    <property type="entry name" value="Acyl_CoA_acyltransferase"/>
</dbReference>
<accession>A0A1H1MYW3</accession>
<dbReference type="Gene3D" id="3.40.630.30">
    <property type="match status" value="1"/>
</dbReference>
<evidence type="ECO:0000259" key="1">
    <source>
        <dbReference type="PROSITE" id="PS51186"/>
    </source>
</evidence>
<protein>
    <submittedName>
        <fullName evidence="2">ElaA protein</fullName>
    </submittedName>
</protein>
<gene>
    <name evidence="2" type="ORF">SAMN04488552_1508</name>
</gene>
<sequence>MDLNIEVKKFSELTLTELYDILQLRSEVFVVEQDCVYQDIDGKDAEALHIIGFKNDKVVAYTRCFKPGYYFEEAAIGRVVVKESERKYGYGHEIMNASDKAIKDHFNTSNIKLSAQQYLIKFYESHGYSTTGEGYLEDGIPHIAMIKA</sequence>
<evidence type="ECO:0000313" key="3">
    <source>
        <dbReference type="Proteomes" id="UP000198858"/>
    </source>
</evidence>
<dbReference type="InterPro" id="IPR000182">
    <property type="entry name" value="GNAT_dom"/>
</dbReference>
<dbReference type="Proteomes" id="UP000198858">
    <property type="component" value="Chromosome I"/>
</dbReference>
<evidence type="ECO:0000313" key="2">
    <source>
        <dbReference type="EMBL" id="SDR91872.1"/>
    </source>
</evidence>
<dbReference type="STRING" id="1250231.SAMN04488552_1508"/>
<dbReference type="RefSeq" id="WP_089661901.1">
    <property type="nucleotide sequence ID" value="NZ_LT629745.1"/>
</dbReference>
<reference evidence="2 3" key="1">
    <citation type="submission" date="2016-10" db="EMBL/GenBank/DDBJ databases">
        <authorList>
            <person name="Varghese N."/>
            <person name="Submissions S."/>
        </authorList>
    </citation>
    <scope>NUCLEOTIDE SEQUENCE [LARGE SCALE GENOMIC DNA]</scope>
    <source>
        <strain evidence="2 3">Mar_2010_102</strain>
    </source>
</reference>
<dbReference type="CDD" id="cd04301">
    <property type="entry name" value="NAT_SF"/>
    <property type="match status" value="1"/>
</dbReference>
<dbReference type="SUPFAM" id="SSF55729">
    <property type="entry name" value="Acyl-CoA N-acyltransferases (Nat)"/>
    <property type="match status" value="1"/>
</dbReference>
<feature type="domain" description="N-acetyltransferase" evidence="1">
    <location>
        <begin position="8"/>
        <end position="148"/>
    </location>
</feature>
<proteinExistence type="predicted"/>
<name>A0A1H1MYW3_9FLAO</name>
<keyword evidence="3" id="KW-1185">Reference proteome</keyword>
<dbReference type="AlphaFoldDB" id="A0A1H1MYW3"/>
<dbReference type="PROSITE" id="PS51186">
    <property type="entry name" value="GNAT"/>
    <property type="match status" value="1"/>
</dbReference>